<sequence length="125" mass="14098">MLQEENVRHISMKPHGPTVVQVLLEQDLRCHCSVTPAPLSPPEALTLVGSAPTDVMKLTGVKYWRVSRDGEEKQFRGLQKTYDAAHDEYIGRKERGEETDLRKAPSPVTKQQGTLWNYQEVKPSG</sequence>
<feature type="region of interest" description="Disordered" evidence="1">
    <location>
        <begin position="91"/>
        <end position="112"/>
    </location>
</feature>
<comment type="caution">
    <text evidence="2">The sequence shown here is derived from an EMBL/GenBank/DDBJ whole genome shotgun (WGS) entry which is preliminary data.</text>
</comment>
<accession>A0ABQ9VRS8</accession>
<evidence type="ECO:0000256" key="1">
    <source>
        <dbReference type="SAM" id="MobiDB-lite"/>
    </source>
</evidence>
<reference evidence="2 3" key="1">
    <citation type="submission" date="2023-05" db="EMBL/GenBank/DDBJ databases">
        <title>B98-5 Cell Line De Novo Hybrid Assembly: An Optical Mapping Approach.</title>
        <authorList>
            <person name="Kananen K."/>
            <person name="Auerbach J.A."/>
            <person name="Kautto E."/>
            <person name="Blachly J.S."/>
        </authorList>
    </citation>
    <scope>NUCLEOTIDE SEQUENCE [LARGE SCALE GENOMIC DNA]</scope>
    <source>
        <strain evidence="2">B95-8</strain>
        <tissue evidence="2">Cell line</tissue>
    </source>
</reference>
<keyword evidence="3" id="KW-1185">Reference proteome</keyword>
<evidence type="ECO:0000313" key="3">
    <source>
        <dbReference type="Proteomes" id="UP001266305"/>
    </source>
</evidence>
<dbReference type="Proteomes" id="UP001266305">
    <property type="component" value="Unassembled WGS sequence"/>
</dbReference>
<organism evidence="2 3">
    <name type="scientific">Saguinus oedipus</name>
    <name type="common">Cotton-top tamarin</name>
    <name type="synonym">Oedipomidas oedipus</name>
    <dbReference type="NCBI Taxonomy" id="9490"/>
    <lineage>
        <taxon>Eukaryota</taxon>
        <taxon>Metazoa</taxon>
        <taxon>Chordata</taxon>
        <taxon>Craniata</taxon>
        <taxon>Vertebrata</taxon>
        <taxon>Euteleostomi</taxon>
        <taxon>Mammalia</taxon>
        <taxon>Eutheria</taxon>
        <taxon>Euarchontoglires</taxon>
        <taxon>Primates</taxon>
        <taxon>Haplorrhini</taxon>
        <taxon>Platyrrhini</taxon>
        <taxon>Cebidae</taxon>
        <taxon>Callitrichinae</taxon>
        <taxon>Saguinus</taxon>
    </lineage>
</organism>
<gene>
    <name evidence="2" type="ORF">P7K49_011719</name>
</gene>
<proteinExistence type="predicted"/>
<name>A0ABQ9VRS8_SAGOE</name>
<protein>
    <submittedName>
        <fullName evidence="2">Uncharacterized protein</fullName>
    </submittedName>
</protein>
<feature type="compositionally biased region" description="Basic and acidic residues" evidence="1">
    <location>
        <begin position="91"/>
        <end position="103"/>
    </location>
</feature>
<dbReference type="EMBL" id="JASSZA010000005">
    <property type="protein sequence ID" value="KAK2111972.1"/>
    <property type="molecule type" value="Genomic_DNA"/>
</dbReference>
<evidence type="ECO:0000313" key="2">
    <source>
        <dbReference type="EMBL" id="KAK2111972.1"/>
    </source>
</evidence>